<gene>
    <name evidence="2" type="ORF">AAJ76_5790001</name>
</gene>
<dbReference type="Proteomes" id="UP000034350">
    <property type="component" value="Unassembled WGS sequence"/>
</dbReference>
<dbReference type="PANTHER" id="PTHR23092:SF15">
    <property type="entry name" value="INACTIVE NON-CANONICAL POLY(A) RNA POLYMERASE PROTEIN TRF4-2-RELATED"/>
    <property type="match status" value="1"/>
</dbReference>
<dbReference type="RefSeq" id="XP_024329275.1">
    <property type="nucleotide sequence ID" value="XM_024476014.1"/>
</dbReference>
<dbReference type="InterPro" id="IPR054708">
    <property type="entry name" value="MTPAP-like_central"/>
</dbReference>
<dbReference type="VEuPathDB" id="MicrosporidiaDB:AAJ76_5790001"/>
<organism evidence="2 3">
    <name type="scientific">Vairimorpha ceranae</name>
    <dbReference type="NCBI Taxonomy" id="40302"/>
    <lineage>
        <taxon>Eukaryota</taxon>
        <taxon>Fungi</taxon>
        <taxon>Fungi incertae sedis</taxon>
        <taxon>Microsporidia</taxon>
        <taxon>Nosematidae</taxon>
        <taxon>Vairimorpha</taxon>
    </lineage>
</organism>
<dbReference type="GO" id="GO:0003729">
    <property type="term" value="F:mRNA binding"/>
    <property type="evidence" value="ECO:0007669"/>
    <property type="project" value="TreeGrafter"/>
</dbReference>
<evidence type="ECO:0000313" key="3">
    <source>
        <dbReference type="Proteomes" id="UP000034350"/>
    </source>
</evidence>
<dbReference type="GO" id="GO:0010605">
    <property type="term" value="P:negative regulation of macromolecule metabolic process"/>
    <property type="evidence" value="ECO:0007669"/>
    <property type="project" value="UniProtKB-ARBA"/>
</dbReference>
<keyword evidence="3" id="KW-1185">Reference proteome</keyword>
<dbReference type="GO" id="GO:0043634">
    <property type="term" value="P:polyadenylation-dependent ncRNA catabolic process"/>
    <property type="evidence" value="ECO:0007669"/>
    <property type="project" value="TreeGrafter"/>
</dbReference>
<dbReference type="GO" id="GO:0005730">
    <property type="term" value="C:nucleolus"/>
    <property type="evidence" value="ECO:0007669"/>
    <property type="project" value="TreeGrafter"/>
</dbReference>
<comment type="caution">
    <text evidence="2">The sequence shown here is derived from an EMBL/GenBank/DDBJ whole genome shotgun (WGS) entry which is preliminary data.</text>
</comment>
<evidence type="ECO:0000313" key="2">
    <source>
        <dbReference type="EMBL" id="KKO73533.1"/>
    </source>
</evidence>
<dbReference type="PANTHER" id="PTHR23092">
    <property type="entry name" value="POLY(A) RNA POLYMERASE"/>
    <property type="match status" value="1"/>
</dbReference>
<proteinExistence type="predicted"/>
<dbReference type="Pfam" id="PF22600">
    <property type="entry name" value="MTPAP-like_central"/>
    <property type="match status" value="1"/>
</dbReference>
<name>A0A0F9WK33_9MICR</name>
<accession>A0A0F9WK33</accession>
<sequence>TDQNLVLKNIKHELYKTGLFTFINHLSHAKIPILKFTDKKYGLKFDISVNNNGGILAAQYIKKKIEEDENIKILAILFKHFIYSRKLDDASVGGLNSYSQLLMIMNYLELHPFYSRNDKNISVVFFDFIQYYGFNFKYKNVQIDSASNIYKTNTTNRLSIIDPTDPIIDVGSCCKNMDKVIETLQNFYRLILY</sequence>
<dbReference type="Gene3D" id="1.10.1410.10">
    <property type="match status" value="1"/>
</dbReference>
<dbReference type="GO" id="GO:1990817">
    <property type="term" value="F:poly(A) RNA polymerase activity"/>
    <property type="evidence" value="ECO:0007669"/>
    <property type="project" value="InterPro"/>
</dbReference>
<dbReference type="EMBL" id="JPQZ01000518">
    <property type="protein sequence ID" value="KKO73533.1"/>
    <property type="molecule type" value="Genomic_DNA"/>
</dbReference>
<dbReference type="InterPro" id="IPR043519">
    <property type="entry name" value="NT_sf"/>
</dbReference>
<feature type="non-terminal residue" evidence="2">
    <location>
        <position position="1"/>
    </location>
</feature>
<dbReference type="GeneID" id="36320962"/>
<feature type="non-terminal residue" evidence="2">
    <location>
        <position position="193"/>
    </location>
</feature>
<dbReference type="AlphaFoldDB" id="A0A0F9WK33"/>
<dbReference type="OrthoDB" id="273917at2759"/>
<dbReference type="InterPro" id="IPR045862">
    <property type="entry name" value="Trf4-like"/>
</dbReference>
<feature type="domain" description="Poly(A) RNA polymerase mitochondrial-like central palm" evidence="1">
    <location>
        <begin position="4"/>
        <end position="61"/>
    </location>
</feature>
<dbReference type="GO" id="GO:0031499">
    <property type="term" value="C:TRAMP complex"/>
    <property type="evidence" value="ECO:0007669"/>
    <property type="project" value="TreeGrafter"/>
</dbReference>
<dbReference type="GO" id="GO:0031123">
    <property type="term" value="P:RNA 3'-end processing"/>
    <property type="evidence" value="ECO:0007669"/>
    <property type="project" value="TreeGrafter"/>
</dbReference>
<dbReference type="SUPFAM" id="SSF81301">
    <property type="entry name" value="Nucleotidyltransferase"/>
    <property type="match status" value="1"/>
</dbReference>
<dbReference type="SUPFAM" id="SSF81631">
    <property type="entry name" value="PAP/OAS1 substrate-binding domain"/>
    <property type="match status" value="1"/>
</dbReference>
<dbReference type="VEuPathDB" id="MicrosporidiaDB:G9O61_00g022930"/>
<evidence type="ECO:0000259" key="1">
    <source>
        <dbReference type="Pfam" id="PF22600"/>
    </source>
</evidence>
<reference evidence="2 3" key="1">
    <citation type="journal article" date="2015" name="Environ. Microbiol.">
        <title>Genome analyses suggest the presence of polyploidy and recent human-driven expansions in eight global populations of the honeybee pathogen Nosema ceranae.</title>
        <authorList>
            <person name="Pelin A."/>
            <person name="Selman M."/>
            <person name="Aris-Brosou S."/>
            <person name="Farinelli L."/>
            <person name="Corradi N."/>
        </authorList>
    </citation>
    <scope>NUCLEOTIDE SEQUENCE [LARGE SCALE GENOMIC DNA]</scope>
    <source>
        <strain evidence="2 3">PA08 1199</strain>
    </source>
</reference>
<protein>
    <submittedName>
        <fullName evidence="2">Dna polymerase sigma</fullName>
    </submittedName>
</protein>